<dbReference type="InterPro" id="IPR011009">
    <property type="entry name" value="Kinase-like_dom_sf"/>
</dbReference>
<dbReference type="AlphaFoldDB" id="A0A1G9IIU5"/>
<dbReference type="InterPro" id="IPR025111">
    <property type="entry name" value="DUF4032"/>
</dbReference>
<keyword evidence="3" id="KW-0418">Kinase</keyword>
<dbReference type="GO" id="GO:0016301">
    <property type="term" value="F:kinase activity"/>
    <property type="evidence" value="ECO:0007669"/>
    <property type="project" value="UniProtKB-KW"/>
</dbReference>
<organism evidence="3 4">
    <name type="scientific">Tessaracoccus oleiagri</name>
    <dbReference type="NCBI Taxonomy" id="686624"/>
    <lineage>
        <taxon>Bacteria</taxon>
        <taxon>Bacillati</taxon>
        <taxon>Actinomycetota</taxon>
        <taxon>Actinomycetes</taxon>
        <taxon>Propionibacteriales</taxon>
        <taxon>Propionibacteriaceae</taxon>
        <taxon>Tessaracoccus</taxon>
    </lineage>
</organism>
<evidence type="ECO:0000259" key="2">
    <source>
        <dbReference type="Pfam" id="PF13224"/>
    </source>
</evidence>
<dbReference type="SUPFAM" id="SSF56112">
    <property type="entry name" value="Protein kinase-like (PK-like)"/>
    <property type="match status" value="1"/>
</dbReference>
<reference evidence="3 4" key="1">
    <citation type="submission" date="2016-10" db="EMBL/GenBank/DDBJ databases">
        <authorList>
            <person name="de Groot N.N."/>
        </authorList>
    </citation>
    <scope>NUCLEOTIDE SEQUENCE [LARGE SCALE GENOMIC DNA]</scope>
    <source>
        <strain evidence="3 4">CGMCC 1.9159</strain>
    </source>
</reference>
<dbReference type="Proteomes" id="UP000199475">
    <property type="component" value="Unassembled WGS sequence"/>
</dbReference>
<feature type="domain" description="DUF4032" evidence="2">
    <location>
        <begin position="226"/>
        <end position="387"/>
    </location>
</feature>
<dbReference type="Pfam" id="PF13224">
    <property type="entry name" value="DUF4032"/>
    <property type="match status" value="1"/>
</dbReference>
<evidence type="ECO:0000313" key="4">
    <source>
        <dbReference type="Proteomes" id="UP000199475"/>
    </source>
</evidence>
<sequence>MPRFLAAKPNAALLRLPWHMPLEEWPSDYLVALPRGISRHVVRFIQVGDDIVAAKEILEEVAVGEYRLLTELRRLGIPSVEPLGVVLGRTGPDGALDPVLLTKHLPFSLPYRALFYRGVKSETVQRLLDAMVVLLARLHLNGFFWGDVSLSNILFRRDAGEFAAYLVDAETGEIHARLTPGQRRHDLEIATTNLYGEFLDLEAGGLLDESLSPEWLVRTIEERYHQLWNELTGIEEFSDNEMHRLEGRVRRLNALGFDVAEIDVSTSADGRKVRMQPKVVDAGHHSRRLMRLTGIDAEEHQARRLLNDMDTYRAGLPSNMPESVAAHKWLVEVFEPAINSIPAELSGKREPAQFFHELLDYRWYQSQREDRSVPTEEAARGYINDVLRQLPDEELGTLATGSERELANKYDPSQGYADEGDEAPPHDPWEDEANDPALPLATGFDIEALRAKAAAKAKKTDG</sequence>
<dbReference type="STRING" id="686624.SAMN04488242_0968"/>
<protein>
    <submittedName>
        <fullName evidence="3">Lipopolysaccharide kinase (Kdo/WaaP) family protein</fullName>
    </submittedName>
</protein>
<gene>
    <name evidence="3" type="ORF">SAMN04488242_0968</name>
</gene>
<keyword evidence="3" id="KW-0808">Transferase</keyword>
<proteinExistence type="predicted"/>
<name>A0A1G9IIU5_9ACTN</name>
<dbReference type="EMBL" id="FNGP01000001">
    <property type="protein sequence ID" value="SDL25117.1"/>
    <property type="molecule type" value="Genomic_DNA"/>
</dbReference>
<evidence type="ECO:0000256" key="1">
    <source>
        <dbReference type="SAM" id="MobiDB-lite"/>
    </source>
</evidence>
<feature type="region of interest" description="Disordered" evidence="1">
    <location>
        <begin position="399"/>
        <end position="442"/>
    </location>
</feature>
<keyword evidence="4" id="KW-1185">Reference proteome</keyword>
<evidence type="ECO:0000313" key="3">
    <source>
        <dbReference type="EMBL" id="SDL25117.1"/>
    </source>
</evidence>
<accession>A0A1G9IIU5</accession>
<dbReference type="Pfam" id="PF06293">
    <property type="entry name" value="Kdo"/>
    <property type="match status" value="1"/>
</dbReference>